<evidence type="ECO:0000313" key="2">
    <source>
        <dbReference type="EMBL" id="SVA22881.1"/>
    </source>
</evidence>
<accession>A0A381U560</accession>
<evidence type="ECO:0000256" key="1">
    <source>
        <dbReference type="SAM" id="MobiDB-lite"/>
    </source>
</evidence>
<feature type="region of interest" description="Disordered" evidence="1">
    <location>
        <begin position="60"/>
        <end position="85"/>
    </location>
</feature>
<dbReference type="EMBL" id="UINC01005681">
    <property type="protein sequence ID" value="SVA22881.1"/>
    <property type="molecule type" value="Genomic_DNA"/>
</dbReference>
<protein>
    <submittedName>
        <fullName evidence="2">Uncharacterized protein</fullName>
    </submittedName>
</protein>
<organism evidence="2">
    <name type="scientific">marine metagenome</name>
    <dbReference type="NCBI Taxonomy" id="408172"/>
    <lineage>
        <taxon>unclassified sequences</taxon>
        <taxon>metagenomes</taxon>
        <taxon>ecological metagenomes</taxon>
    </lineage>
</organism>
<name>A0A381U560_9ZZZZ</name>
<sequence>MQRPASAGATGARARFGIIECAVRRADKILTIRVEEFAQTPVQLQRHMCTLIDKTRYPFGRSNHKSRVSSSPVCDLEAKPPAPHC</sequence>
<proteinExistence type="predicted"/>
<reference evidence="2" key="1">
    <citation type="submission" date="2018-05" db="EMBL/GenBank/DDBJ databases">
        <authorList>
            <person name="Lanie J.A."/>
            <person name="Ng W.-L."/>
            <person name="Kazmierczak K.M."/>
            <person name="Andrzejewski T.M."/>
            <person name="Davidsen T.M."/>
            <person name="Wayne K.J."/>
            <person name="Tettelin H."/>
            <person name="Glass J.I."/>
            <person name="Rusch D."/>
            <person name="Podicherti R."/>
            <person name="Tsui H.-C.T."/>
            <person name="Winkler M.E."/>
        </authorList>
    </citation>
    <scope>NUCLEOTIDE SEQUENCE</scope>
</reference>
<gene>
    <name evidence="2" type="ORF">METZ01_LOCUS75735</name>
</gene>
<dbReference type="AlphaFoldDB" id="A0A381U560"/>